<organism evidence="1 2">
    <name type="scientific">Eumeta variegata</name>
    <name type="common">Bagworm moth</name>
    <name type="synonym">Eumeta japonica</name>
    <dbReference type="NCBI Taxonomy" id="151549"/>
    <lineage>
        <taxon>Eukaryota</taxon>
        <taxon>Metazoa</taxon>
        <taxon>Ecdysozoa</taxon>
        <taxon>Arthropoda</taxon>
        <taxon>Hexapoda</taxon>
        <taxon>Insecta</taxon>
        <taxon>Pterygota</taxon>
        <taxon>Neoptera</taxon>
        <taxon>Endopterygota</taxon>
        <taxon>Lepidoptera</taxon>
        <taxon>Glossata</taxon>
        <taxon>Ditrysia</taxon>
        <taxon>Tineoidea</taxon>
        <taxon>Psychidae</taxon>
        <taxon>Oiketicinae</taxon>
        <taxon>Eumeta</taxon>
    </lineage>
</organism>
<proteinExistence type="predicted"/>
<dbReference type="AlphaFoldDB" id="A0A4C1ZFE4"/>
<accession>A0A4C1ZFE4</accession>
<evidence type="ECO:0000313" key="1">
    <source>
        <dbReference type="EMBL" id="GBP86508.1"/>
    </source>
</evidence>
<gene>
    <name evidence="1" type="ORF">EVAR_69176_1</name>
</gene>
<dbReference type="EMBL" id="BGZK01001799">
    <property type="protein sequence ID" value="GBP86508.1"/>
    <property type="molecule type" value="Genomic_DNA"/>
</dbReference>
<protein>
    <submittedName>
        <fullName evidence="1">Uncharacterized protein</fullName>
    </submittedName>
</protein>
<keyword evidence="2" id="KW-1185">Reference proteome</keyword>
<dbReference type="Proteomes" id="UP000299102">
    <property type="component" value="Unassembled WGS sequence"/>
</dbReference>
<comment type="caution">
    <text evidence="1">The sequence shown here is derived from an EMBL/GenBank/DDBJ whole genome shotgun (WGS) entry which is preliminary data.</text>
</comment>
<sequence length="239" mass="26769">MTVVYFCVQVVKSVWLPSDFPQGVCFCRCRSTLMSRPDNGKRICILVISRQAFKLYNCPGIRAHNLFKVEELGCCGRAGAVRAVGLVPTVTEMTASFDSVKGYVLSEARSECRHLQRTEDLQNRPNCCSPIGVMRHPSMFTSLLRIHNLLLKLSHSDDKTIFPRVKTWTPHTTCLSDEGCAGTELSSRPLAAESGGQIVFRLRYYPVTFPPAARAPYPEHKYFSYTRPPRPGPVPGRCL</sequence>
<evidence type="ECO:0000313" key="2">
    <source>
        <dbReference type="Proteomes" id="UP000299102"/>
    </source>
</evidence>
<name>A0A4C1ZFE4_EUMVA</name>
<reference evidence="1 2" key="1">
    <citation type="journal article" date="2019" name="Commun. Biol.">
        <title>The bagworm genome reveals a unique fibroin gene that provides high tensile strength.</title>
        <authorList>
            <person name="Kono N."/>
            <person name="Nakamura H."/>
            <person name="Ohtoshi R."/>
            <person name="Tomita M."/>
            <person name="Numata K."/>
            <person name="Arakawa K."/>
        </authorList>
    </citation>
    <scope>NUCLEOTIDE SEQUENCE [LARGE SCALE GENOMIC DNA]</scope>
</reference>